<dbReference type="AlphaFoldDB" id="A0A2H0UNS6"/>
<name>A0A2H0UNS6_9BACT</name>
<proteinExistence type="predicted"/>
<dbReference type="InterPro" id="IPR000477">
    <property type="entry name" value="RT_dom"/>
</dbReference>
<dbReference type="PANTHER" id="PTHR34047">
    <property type="entry name" value="NUCLEAR INTRON MATURASE 1, MITOCHONDRIAL-RELATED"/>
    <property type="match status" value="1"/>
</dbReference>
<dbReference type="EMBL" id="PFBC01000017">
    <property type="protein sequence ID" value="PIR88064.1"/>
    <property type="molecule type" value="Genomic_DNA"/>
</dbReference>
<dbReference type="InterPro" id="IPR043502">
    <property type="entry name" value="DNA/RNA_pol_sf"/>
</dbReference>
<gene>
    <name evidence="2" type="ORF">COU10_01025</name>
</gene>
<evidence type="ECO:0000259" key="1">
    <source>
        <dbReference type="PROSITE" id="PS50878"/>
    </source>
</evidence>
<organism evidence="2 3">
    <name type="scientific">Candidatus Harrisonbacteria bacterium CG10_big_fil_rev_8_21_14_0_10_45_28</name>
    <dbReference type="NCBI Taxonomy" id="1974586"/>
    <lineage>
        <taxon>Bacteria</taxon>
        <taxon>Candidatus Harrisoniibacteriota</taxon>
    </lineage>
</organism>
<dbReference type="InterPro" id="IPR051083">
    <property type="entry name" value="GrpII_Intron_Splice-Mob/Def"/>
</dbReference>
<protein>
    <recommendedName>
        <fullName evidence="1">Reverse transcriptase domain-containing protein</fullName>
    </recommendedName>
</protein>
<reference evidence="3" key="1">
    <citation type="submission" date="2017-09" db="EMBL/GenBank/DDBJ databases">
        <title>Depth-based differentiation of microbial function through sediment-hosted aquifers and enrichment of novel symbionts in the deep terrestrial subsurface.</title>
        <authorList>
            <person name="Probst A.J."/>
            <person name="Ladd B."/>
            <person name="Jarett J.K."/>
            <person name="Geller-Mcgrath D.E."/>
            <person name="Sieber C.M.K."/>
            <person name="Emerson J.B."/>
            <person name="Anantharaman K."/>
            <person name="Thomas B.C."/>
            <person name="Malmstrom R."/>
            <person name="Stieglmeier M."/>
            <person name="Klingl A."/>
            <person name="Woyke T."/>
            <person name="Ryan C.M."/>
            <person name="Banfield J.F."/>
        </authorList>
    </citation>
    <scope>NUCLEOTIDE SEQUENCE [LARGE SCALE GENOMIC DNA]</scope>
</reference>
<dbReference type="Pfam" id="PF00078">
    <property type="entry name" value="RVT_1"/>
    <property type="match status" value="1"/>
</dbReference>
<evidence type="ECO:0000313" key="2">
    <source>
        <dbReference type="EMBL" id="PIR88064.1"/>
    </source>
</evidence>
<dbReference type="SUPFAM" id="SSF56672">
    <property type="entry name" value="DNA/RNA polymerases"/>
    <property type="match status" value="1"/>
</dbReference>
<dbReference type="PROSITE" id="PS50878">
    <property type="entry name" value="RT_POL"/>
    <property type="match status" value="1"/>
</dbReference>
<evidence type="ECO:0000313" key="3">
    <source>
        <dbReference type="Proteomes" id="UP000230903"/>
    </source>
</evidence>
<dbReference type="PANTHER" id="PTHR34047:SF8">
    <property type="entry name" value="PROTEIN YKFC"/>
    <property type="match status" value="1"/>
</dbReference>
<dbReference type="CDD" id="cd01651">
    <property type="entry name" value="RT_G2_intron"/>
    <property type="match status" value="1"/>
</dbReference>
<accession>A0A2H0UNS6</accession>
<sequence>MFKITFEEIIAQENLLLAWREFRRGKRRAKDVCEFERNLADNLVGLENDLASGAYRHGGYYRFRINDPKPRVIHKASVRDRLVHHAIHRKLYPLLDKIFITDSYSCRMGKGTHRAMNKFKEYGHRLGQNNTRTTWVLKGDVRRFFDNIDHGILKELLSKYVLDEKVLELLDNVIDSFRIPGQVRNDKSSGAMCKRNTTGLPLGNLTSQLLVNVYMNEFDQFVKYKLGLRYYIRYADDFVVLSENREWLESLISPIRQFLNARLGLELHPDKLFIKTVASGVDFLGWVSFSDYRVLRSVARRRMLRTILAKPEAAVFESYKGLLKHGKTYGLQGKVDNLRGLVLDWA</sequence>
<comment type="caution">
    <text evidence="2">The sequence shown here is derived from an EMBL/GenBank/DDBJ whole genome shotgun (WGS) entry which is preliminary data.</text>
</comment>
<dbReference type="Proteomes" id="UP000230903">
    <property type="component" value="Unassembled WGS sequence"/>
</dbReference>
<feature type="domain" description="Reverse transcriptase" evidence="1">
    <location>
        <begin position="1"/>
        <end position="288"/>
    </location>
</feature>